<evidence type="ECO:0000313" key="2">
    <source>
        <dbReference type="EMBL" id="PKC52787.1"/>
    </source>
</evidence>
<name>A0A2N0QP03_9GLOM</name>
<feature type="transmembrane region" description="Helical" evidence="1">
    <location>
        <begin position="12"/>
        <end position="33"/>
    </location>
</feature>
<sequence length="50" mass="6157">MNIMKYMNNKRTFINSDIIAPVVTSFLEVMYVFDVVVSWENRDFKRHFFY</sequence>
<protein>
    <submittedName>
        <fullName evidence="2">Uncharacterized protein</fullName>
    </submittedName>
</protein>
<keyword evidence="1" id="KW-1133">Transmembrane helix</keyword>
<dbReference type="VEuPathDB" id="FungiDB:RhiirA1_480686"/>
<dbReference type="AlphaFoldDB" id="A0A2N0QP03"/>
<gene>
    <name evidence="2" type="ORF">RhiirA1_480686</name>
</gene>
<organism evidence="2 3">
    <name type="scientific">Rhizophagus irregularis</name>
    <dbReference type="NCBI Taxonomy" id="588596"/>
    <lineage>
        <taxon>Eukaryota</taxon>
        <taxon>Fungi</taxon>
        <taxon>Fungi incertae sedis</taxon>
        <taxon>Mucoromycota</taxon>
        <taxon>Glomeromycotina</taxon>
        <taxon>Glomeromycetes</taxon>
        <taxon>Glomerales</taxon>
        <taxon>Glomeraceae</taxon>
        <taxon>Rhizophagus</taxon>
    </lineage>
</organism>
<evidence type="ECO:0000256" key="1">
    <source>
        <dbReference type="SAM" id="Phobius"/>
    </source>
</evidence>
<reference evidence="2 3" key="1">
    <citation type="submission" date="2017-10" db="EMBL/GenBank/DDBJ databases">
        <title>Extensive intraspecific genome diversity in a model arbuscular mycorrhizal fungus.</title>
        <authorList>
            <person name="Chen E.C.H."/>
            <person name="Morin E."/>
            <person name="Baudet D."/>
            <person name="Noel J."/>
            <person name="Ndikumana S."/>
            <person name="Charron P."/>
            <person name="St-Onge C."/>
            <person name="Giorgi J."/>
            <person name="Grigoriev I.V."/>
            <person name="Roux C."/>
            <person name="Martin F.M."/>
            <person name="Corradi N."/>
        </authorList>
    </citation>
    <scope>NUCLEOTIDE SEQUENCE [LARGE SCALE GENOMIC DNA]</scope>
    <source>
        <strain evidence="2 3">A1</strain>
    </source>
</reference>
<keyword evidence="1" id="KW-0812">Transmembrane</keyword>
<reference evidence="2 3" key="2">
    <citation type="submission" date="2017-10" db="EMBL/GenBank/DDBJ databases">
        <title>Genome analyses suggest a sexual origin of heterokaryosis in a supposedly ancient asexual fungus.</title>
        <authorList>
            <person name="Corradi N."/>
            <person name="Sedzielewska K."/>
            <person name="Noel J."/>
            <person name="Charron P."/>
            <person name="Farinelli L."/>
            <person name="Marton T."/>
            <person name="Kruger M."/>
            <person name="Pelin A."/>
            <person name="Brachmann A."/>
            <person name="Corradi N."/>
        </authorList>
    </citation>
    <scope>NUCLEOTIDE SEQUENCE [LARGE SCALE GENOMIC DNA]</scope>
    <source>
        <strain evidence="2 3">A1</strain>
    </source>
</reference>
<proteinExistence type="predicted"/>
<accession>A0A2N0QP03</accession>
<evidence type="ECO:0000313" key="3">
    <source>
        <dbReference type="Proteomes" id="UP000232688"/>
    </source>
</evidence>
<keyword evidence="1" id="KW-0472">Membrane</keyword>
<dbReference type="Proteomes" id="UP000232688">
    <property type="component" value="Unassembled WGS sequence"/>
</dbReference>
<dbReference type="EMBL" id="LLXH01005143">
    <property type="protein sequence ID" value="PKC52787.1"/>
    <property type="molecule type" value="Genomic_DNA"/>
</dbReference>
<comment type="caution">
    <text evidence="2">The sequence shown here is derived from an EMBL/GenBank/DDBJ whole genome shotgun (WGS) entry which is preliminary data.</text>
</comment>